<feature type="compositionally biased region" description="Pro residues" evidence="1">
    <location>
        <begin position="362"/>
        <end position="374"/>
    </location>
</feature>
<dbReference type="Proteomes" id="UP000494206">
    <property type="component" value="Unassembled WGS sequence"/>
</dbReference>
<feature type="compositionally biased region" description="Pro residues" evidence="1">
    <location>
        <begin position="393"/>
        <end position="403"/>
    </location>
</feature>
<feature type="compositionally biased region" description="Polar residues" evidence="1">
    <location>
        <begin position="22"/>
        <end position="36"/>
    </location>
</feature>
<organism evidence="2 3">
    <name type="scientific">Caenorhabditis bovis</name>
    <dbReference type="NCBI Taxonomy" id="2654633"/>
    <lineage>
        <taxon>Eukaryota</taxon>
        <taxon>Metazoa</taxon>
        <taxon>Ecdysozoa</taxon>
        <taxon>Nematoda</taxon>
        <taxon>Chromadorea</taxon>
        <taxon>Rhabditida</taxon>
        <taxon>Rhabditina</taxon>
        <taxon>Rhabditomorpha</taxon>
        <taxon>Rhabditoidea</taxon>
        <taxon>Rhabditidae</taxon>
        <taxon>Peloderinae</taxon>
        <taxon>Caenorhabditis</taxon>
    </lineage>
</organism>
<feature type="region of interest" description="Disordered" evidence="1">
    <location>
        <begin position="362"/>
        <end position="415"/>
    </location>
</feature>
<feature type="compositionally biased region" description="Pro residues" evidence="1">
    <location>
        <begin position="195"/>
        <end position="215"/>
    </location>
</feature>
<evidence type="ECO:0000313" key="2">
    <source>
        <dbReference type="EMBL" id="CAB3408126.1"/>
    </source>
</evidence>
<feature type="compositionally biased region" description="Basic residues" evidence="1">
    <location>
        <begin position="579"/>
        <end position="593"/>
    </location>
</feature>
<reference evidence="2 3" key="1">
    <citation type="submission" date="2020-04" db="EMBL/GenBank/DDBJ databases">
        <authorList>
            <person name="Laetsch R D."/>
            <person name="Stevens L."/>
            <person name="Kumar S."/>
            <person name="Blaxter L. M."/>
        </authorList>
    </citation>
    <scope>NUCLEOTIDE SEQUENCE [LARGE SCALE GENOMIC DNA]</scope>
</reference>
<sequence>MDEKLVVRQRRPRNDGIAGVANTPNSVVDQVTTSSAEVRESRNRRNNHKHNKEQESDWRSSEKPQNKKKEMPHGQDLVDRIWMEIDNQAREDREKKAKRKAAEEAMKGRERTSPVCFDLTAANLKAQQQDDSIAKQFIQREAMVDQLLGYKMLFGKMESYTTLGFERMDPPYPTYPHTSIHEEDDLYPVPKKGPKTPPGSPGPSTPPPPPPPQQPGPTHRPSSSNRTELNRRNLVYQLAMMANTDIGQVETYMGNEINNVISNASSSNVDILETLKSALQTMVNKREAEKNVSPNKTARSRRLDNYLSDHMEIVSNCSEERHYDSEILSAPPPPPCLPPPPPLPTLLMNPLPPPPAMSLPSMSVPPPMLPPPPQINNMQFTAPPPQYLQTQPPSQPLPPPPPTSQTAYSMPVPPPPPPKMAPVPLMSLPPPPLLAPRVAPPTHIDGGPPTKRPAVALKSIVDIKTPKGAPPAMQQKSKQRQQWRNGPSQAAPPPPPPPPSQPSSTDVNKNVQNTLFSALGIGTPGGNSKAPPPIEKPPTFSDSRHHATPVRRHLPPPPHRPYSGNVSFFNQPSTSNGGSHRRRGGYNKRYPNH</sequence>
<feature type="compositionally biased region" description="Polar residues" evidence="1">
    <location>
        <begin position="505"/>
        <end position="516"/>
    </location>
</feature>
<accession>A0A8S1F6L1</accession>
<gene>
    <name evidence="2" type="ORF">CBOVIS_LOCUS9947</name>
</gene>
<keyword evidence="3" id="KW-1185">Reference proteome</keyword>
<protein>
    <submittedName>
        <fullName evidence="2">Uncharacterized protein</fullName>
    </submittedName>
</protein>
<feature type="region of interest" description="Disordered" evidence="1">
    <location>
        <begin position="462"/>
        <end position="593"/>
    </location>
</feature>
<dbReference type="EMBL" id="CADEPM010000006">
    <property type="protein sequence ID" value="CAB3408126.1"/>
    <property type="molecule type" value="Genomic_DNA"/>
</dbReference>
<feature type="compositionally biased region" description="Polar residues" evidence="1">
    <location>
        <begin position="474"/>
        <end position="486"/>
    </location>
</feature>
<name>A0A8S1F6L1_9PELO</name>
<evidence type="ECO:0000256" key="1">
    <source>
        <dbReference type="SAM" id="MobiDB-lite"/>
    </source>
</evidence>
<feature type="compositionally biased region" description="Pro residues" evidence="1">
    <location>
        <begin position="490"/>
        <end position="501"/>
    </location>
</feature>
<comment type="caution">
    <text evidence="2">The sequence shown here is derived from an EMBL/GenBank/DDBJ whole genome shotgun (WGS) entry which is preliminary data.</text>
</comment>
<feature type="region of interest" description="Disordered" evidence="1">
    <location>
        <begin position="434"/>
        <end position="453"/>
    </location>
</feature>
<dbReference type="OrthoDB" id="5876869at2759"/>
<proteinExistence type="predicted"/>
<dbReference type="AlphaFoldDB" id="A0A8S1F6L1"/>
<feature type="compositionally biased region" description="Basic and acidic residues" evidence="1">
    <location>
        <begin position="52"/>
        <end position="76"/>
    </location>
</feature>
<feature type="compositionally biased region" description="Polar residues" evidence="1">
    <location>
        <begin position="564"/>
        <end position="578"/>
    </location>
</feature>
<feature type="region of interest" description="Disordered" evidence="1">
    <location>
        <begin position="1"/>
        <end position="76"/>
    </location>
</feature>
<feature type="region of interest" description="Disordered" evidence="1">
    <location>
        <begin position="174"/>
        <end position="228"/>
    </location>
</feature>
<evidence type="ECO:0000313" key="3">
    <source>
        <dbReference type="Proteomes" id="UP000494206"/>
    </source>
</evidence>